<name>A0A6A6DJG8_9PEZI</name>
<keyword evidence="2" id="KW-1185">Reference proteome</keyword>
<dbReference type="OrthoDB" id="2410195at2759"/>
<dbReference type="InterPro" id="IPR029063">
    <property type="entry name" value="SAM-dependent_MTases_sf"/>
</dbReference>
<dbReference type="InterPro" id="IPR036390">
    <property type="entry name" value="WH_DNA-bd_sf"/>
</dbReference>
<sequence length="442" mass="47446">MTSSIQLETWANDLAIAAKTLSDHCPGDGTASTPNLAITNVAPGKADRARRNILSIANRLQTQLAEPVEFIQHLASQNQLLACLKWLGEFQVLACIPLSGSIPVKEVADMVVAPETQLCRVVRMTATAGFLHEPRPGHIAHTALSASFVTNLSFLDATMFLAETAAPAALHMATATQRQGHLESSSDTAYSIAFNTSQPFLSACAERTRLQRQWSAYHRCAGDMDDSVTELLGRLSWRSLGSACVVDVCAPSTEAAMALAEMYPALHFIVQMIEPPQNSNGTVGTGKAEGLSRRITVQKRLPAAIQVVKDAAVYILRLTLPSPTSPTQILGELKAHLGMLRGNASATLILAPPLLPEPGTVDPDVEAMARLGDLSRLQLTNECGLELDKLTEIINSVHDSKGQLVVVNQLRSRNNATTALGVRYQPFTDDSANQTARDAESN</sequence>
<dbReference type="PANTHER" id="PTHR43712">
    <property type="entry name" value="PUTATIVE (AFU_ORTHOLOGUE AFUA_4G14580)-RELATED"/>
    <property type="match status" value="1"/>
</dbReference>
<dbReference type="Proteomes" id="UP000800200">
    <property type="component" value="Unassembled WGS sequence"/>
</dbReference>
<organism evidence="1 2">
    <name type="scientific">Zopfia rhizophila CBS 207.26</name>
    <dbReference type="NCBI Taxonomy" id="1314779"/>
    <lineage>
        <taxon>Eukaryota</taxon>
        <taxon>Fungi</taxon>
        <taxon>Dikarya</taxon>
        <taxon>Ascomycota</taxon>
        <taxon>Pezizomycotina</taxon>
        <taxon>Dothideomycetes</taxon>
        <taxon>Dothideomycetes incertae sedis</taxon>
        <taxon>Zopfiaceae</taxon>
        <taxon>Zopfia</taxon>
    </lineage>
</organism>
<proteinExistence type="predicted"/>
<accession>A0A6A6DJG8</accession>
<dbReference type="Gene3D" id="1.10.10.10">
    <property type="entry name" value="Winged helix-like DNA-binding domain superfamily/Winged helix DNA-binding domain"/>
    <property type="match status" value="1"/>
</dbReference>
<gene>
    <name evidence="1" type="ORF">K469DRAFT_754497</name>
</gene>
<reference evidence="1" key="1">
    <citation type="journal article" date="2020" name="Stud. Mycol.">
        <title>101 Dothideomycetes genomes: a test case for predicting lifestyles and emergence of pathogens.</title>
        <authorList>
            <person name="Haridas S."/>
            <person name="Albert R."/>
            <person name="Binder M."/>
            <person name="Bloem J."/>
            <person name="Labutti K."/>
            <person name="Salamov A."/>
            <person name="Andreopoulos B."/>
            <person name="Baker S."/>
            <person name="Barry K."/>
            <person name="Bills G."/>
            <person name="Bluhm B."/>
            <person name="Cannon C."/>
            <person name="Castanera R."/>
            <person name="Culley D."/>
            <person name="Daum C."/>
            <person name="Ezra D."/>
            <person name="Gonzalez J."/>
            <person name="Henrissat B."/>
            <person name="Kuo A."/>
            <person name="Liang C."/>
            <person name="Lipzen A."/>
            <person name="Lutzoni F."/>
            <person name="Magnuson J."/>
            <person name="Mondo S."/>
            <person name="Nolan M."/>
            <person name="Ohm R."/>
            <person name="Pangilinan J."/>
            <person name="Park H.-J."/>
            <person name="Ramirez L."/>
            <person name="Alfaro M."/>
            <person name="Sun H."/>
            <person name="Tritt A."/>
            <person name="Yoshinaga Y."/>
            <person name="Zwiers L.-H."/>
            <person name="Turgeon B."/>
            <person name="Goodwin S."/>
            <person name="Spatafora J."/>
            <person name="Crous P."/>
            <person name="Grigoriev I."/>
        </authorList>
    </citation>
    <scope>NUCLEOTIDE SEQUENCE</scope>
    <source>
        <strain evidence="1">CBS 207.26</strain>
    </source>
</reference>
<evidence type="ECO:0000313" key="1">
    <source>
        <dbReference type="EMBL" id="KAF2178409.1"/>
    </source>
</evidence>
<dbReference type="EMBL" id="ML994675">
    <property type="protein sequence ID" value="KAF2178409.1"/>
    <property type="molecule type" value="Genomic_DNA"/>
</dbReference>
<dbReference type="AlphaFoldDB" id="A0A6A6DJG8"/>
<dbReference type="Gene3D" id="3.40.50.150">
    <property type="entry name" value="Vaccinia Virus protein VP39"/>
    <property type="match status" value="1"/>
</dbReference>
<evidence type="ECO:0000313" key="2">
    <source>
        <dbReference type="Proteomes" id="UP000800200"/>
    </source>
</evidence>
<dbReference type="SUPFAM" id="SSF46785">
    <property type="entry name" value="Winged helix' DNA-binding domain"/>
    <property type="match status" value="1"/>
</dbReference>
<dbReference type="PANTHER" id="PTHR43712:SF15">
    <property type="entry name" value="MONODICTYPHENONE CLUSTER TRANSCRIPTIONAL COACTIVATOR MDPA"/>
    <property type="match status" value="1"/>
</dbReference>
<protein>
    <submittedName>
        <fullName evidence="1">Uncharacterized protein</fullName>
    </submittedName>
</protein>
<dbReference type="InterPro" id="IPR036388">
    <property type="entry name" value="WH-like_DNA-bd_sf"/>
</dbReference>